<keyword evidence="5" id="KW-1185">Reference proteome</keyword>
<dbReference type="OrthoDB" id="5697380at2"/>
<dbReference type="AlphaFoldDB" id="A0A4Y9RZZ3"/>
<evidence type="ECO:0000259" key="3">
    <source>
        <dbReference type="PROSITE" id="PS50110"/>
    </source>
</evidence>
<feature type="domain" description="Response regulatory" evidence="3">
    <location>
        <begin position="13"/>
        <end position="169"/>
    </location>
</feature>
<evidence type="ECO:0000313" key="5">
    <source>
        <dbReference type="Proteomes" id="UP000298438"/>
    </source>
</evidence>
<sequence>MPVSLPVFQHPTLTVLVDDSDSFLRSLSFQLDPNIACCAFADTRAALEWLRRHAQTAHWPATQIVPTFDTSARPLEQCGIAVDINEIYRVSFRPERFMTPSVVVVDYSMPQMNGIEFCKAISHLACKKILFTGAADEKIAVDAFNRGLIDRYIKKSDDDALERLEVEVRQLQARYFAEQSDSLRDVLVLNGFGFVYDPAFTHLAREVSGPLGIVEHYLYPNPSGLLMYDANGVARLLVVETDASMRAHIEVARDSKAPPSLVAALEARKIVPFFHGDDGMYSDDVGDDWLRYCQGANICQGVQRYYWALFDLPPGYLPETVRPFSDFLLDQASRRVCSGG</sequence>
<dbReference type="RefSeq" id="WP_135209068.1">
    <property type="nucleotide sequence ID" value="NZ_SPVF01000253.1"/>
</dbReference>
<reference evidence="4 5" key="1">
    <citation type="submission" date="2019-03" db="EMBL/GenBank/DDBJ databases">
        <title>Draft Genome Sequence of Massilia arenosa sp. nov., a Novel Massilia Species Isolated from a Sandy-loam Maize Soil.</title>
        <authorList>
            <person name="Raths R."/>
            <person name="Peta V."/>
            <person name="Bucking H."/>
        </authorList>
    </citation>
    <scope>NUCLEOTIDE SEQUENCE [LARGE SCALE GENOMIC DNA]</scope>
    <source>
        <strain evidence="4 5">MC02</strain>
    </source>
</reference>
<dbReference type="Gene3D" id="3.40.50.2300">
    <property type="match status" value="1"/>
</dbReference>
<evidence type="ECO:0000313" key="4">
    <source>
        <dbReference type="EMBL" id="TFW13249.1"/>
    </source>
</evidence>
<evidence type="ECO:0000256" key="1">
    <source>
        <dbReference type="PROSITE-ProRule" id="PRU00169"/>
    </source>
</evidence>
<keyword evidence="1" id="KW-0597">Phosphoprotein</keyword>
<proteinExistence type="predicted"/>
<gene>
    <name evidence="4" type="ORF">E4L96_20475</name>
</gene>
<dbReference type="Proteomes" id="UP000298438">
    <property type="component" value="Unassembled WGS sequence"/>
</dbReference>
<dbReference type="GO" id="GO:0000160">
    <property type="term" value="P:phosphorelay signal transduction system"/>
    <property type="evidence" value="ECO:0007669"/>
    <property type="project" value="InterPro"/>
</dbReference>
<dbReference type="InterPro" id="IPR001789">
    <property type="entry name" value="Sig_transdc_resp-reg_receiver"/>
</dbReference>
<feature type="coiled-coil region" evidence="2">
    <location>
        <begin position="154"/>
        <end position="181"/>
    </location>
</feature>
<keyword evidence="2" id="KW-0175">Coiled coil</keyword>
<evidence type="ECO:0000256" key="2">
    <source>
        <dbReference type="SAM" id="Coils"/>
    </source>
</evidence>
<dbReference type="SUPFAM" id="SSF52172">
    <property type="entry name" value="CheY-like"/>
    <property type="match status" value="1"/>
</dbReference>
<protein>
    <submittedName>
        <fullName evidence="4">Response regulator</fullName>
    </submittedName>
</protein>
<dbReference type="EMBL" id="SPVF01000253">
    <property type="protein sequence ID" value="TFW13249.1"/>
    <property type="molecule type" value="Genomic_DNA"/>
</dbReference>
<comment type="caution">
    <text evidence="4">The sequence shown here is derived from an EMBL/GenBank/DDBJ whole genome shotgun (WGS) entry which is preliminary data.</text>
</comment>
<organism evidence="4 5">
    <name type="scientific">Zemynaea arenosa</name>
    <dbReference type="NCBI Taxonomy" id="2561931"/>
    <lineage>
        <taxon>Bacteria</taxon>
        <taxon>Pseudomonadati</taxon>
        <taxon>Pseudomonadota</taxon>
        <taxon>Betaproteobacteria</taxon>
        <taxon>Burkholderiales</taxon>
        <taxon>Oxalobacteraceae</taxon>
        <taxon>Telluria group</taxon>
        <taxon>Zemynaea</taxon>
    </lineage>
</organism>
<dbReference type="PROSITE" id="PS50110">
    <property type="entry name" value="RESPONSE_REGULATORY"/>
    <property type="match status" value="1"/>
</dbReference>
<name>A0A4Y9RZZ3_9BURK</name>
<dbReference type="InterPro" id="IPR011006">
    <property type="entry name" value="CheY-like_superfamily"/>
</dbReference>
<accession>A0A4Y9RZZ3</accession>
<dbReference type="Pfam" id="PF00072">
    <property type="entry name" value="Response_reg"/>
    <property type="match status" value="1"/>
</dbReference>
<feature type="modified residue" description="4-aspartylphosphate" evidence="1">
    <location>
        <position position="106"/>
    </location>
</feature>